<dbReference type="RefSeq" id="WP_305893535.1">
    <property type="nucleotide sequence ID" value="NZ_JAUZVZ010000010.1"/>
</dbReference>
<proteinExistence type="predicted"/>
<dbReference type="Proteomes" id="UP001231616">
    <property type="component" value="Unassembled WGS sequence"/>
</dbReference>
<keyword evidence="1" id="KW-0732">Signal</keyword>
<sequence>MITKTIFAATVVLCATAFQPSAEANDINMSQLMTELLQKQAIELQEQIKQNSRDWILQMTQQAAQSIPHTAEVDVKSAAKADVELVVAKKQHDELGE</sequence>
<reference evidence="2 3" key="1">
    <citation type="submission" date="2023-08" db="EMBL/GenBank/DDBJ databases">
        <authorList>
            <person name="Joshi A."/>
            <person name="Thite S."/>
        </authorList>
    </citation>
    <scope>NUCLEOTIDE SEQUENCE [LARGE SCALE GENOMIC DNA]</scope>
    <source>
        <strain evidence="2 3">AC40</strain>
    </source>
</reference>
<name>A0ABT9GYX6_9GAMM</name>
<comment type="caution">
    <text evidence="2">The sequence shown here is derived from an EMBL/GenBank/DDBJ whole genome shotgun (WGS) entry which is preliminary data.</text>
</comment>
<evidence type="ECO:0008006" key="4">
    <source>
        <dbReference type="Google" id="ProtNLM"/>
    </source>
</evidence>
<keyword evidence="3" id="KW-1185">Reference proteome</keyword>
<protein>
    <recommendedName>
        <fullName evidence="4">Secreted protein</fullName>
    </recommendedName>
</protein>
<dbReference type="EMBL" id="JAUZVZ010000010">
    <property type="protein sequence ID" value="MDP4536269.1"/>
    <property type="molecule type" value="Genomic_DNA"/>
</dbReference>
<gene>
    <name evidence="2" type="ORF">Q3O60_08720</name>
</gene>
<evidence type="ECO:0000313" key="2">
    <source>
        <dbReference type="EMBL" id="MDP4536269.1"/>
    </source>
</evidence>
<evidence type="ECO:0000256" key="1">
    <source>
        <dbReference type="SAM" id="SignalP"/>
    </source>
</evidence>
<feature type="chain" id="PRO_5045410490" description="Secreted protein" evidence="1">
    <location>
        <begin position="25"/>
        <end position="97"/>
    </location>
</feature>
<evidence type="ECO:0000313" key="3">
    <source>
        <dbReference type="Proteomes" id="UP001231616"/>
    </source>
</evidence>
<organism evidence="2 3">
    <name type="scientific">Alkalimonas collagenimarina</name>
    <dbReference type="NCBI Taxonomy" id="400390"/>
    <lineage>
        <taxon>Bacteria</taxon>
        <taxon>Pseudomonadati</taxon>
        <taxon>Pseudomonadota</taxon>
        <taxon>Gammaproteobacteria</taxon>
        <taxon>Alkalimonas</taxon>
    </lineage>
</organism>
<feature type="signal peptide" evidence="1">
    <location>
        <begin position="1"/>
        <end position="24"/>
    </location>
</feature>
<accession>A0ABT9GYX6</accession>